<evidence type="ECO:0000256" key="4">
    <source>
        <dbReference type="ARBA" id="ARBA00022576"/>
    </source>
</evidence>
<dbReference type="PANTHER" id="PTHR43643">
    <property type="entry name" value="HISTIDINOL-PHOSPHATE AMINOTRANSFERASE 2"/>
    <property type="match status" value="1"/>
</dbReference>
<reference evidence="11" key="1">
    <citation type="journal article" date="2020" name="mSystems">
        <title>Genome- and Community-Level Interaction Insights into Carbon Utilization and Element Cycling Functions of Hydrothermarchaeota in Hydrothermal Sediment.</title>
        <authorList>
            <person name="Zhou Z."/>
            <person name="Liu Y."/>
            <person name="Xu W."/>
            <person name="Pan J."/>
            <person name="Luo Z.H."/>
            <person name="Li M."/>
        </authorList>
    </citation>
    <scope>NUCLEOTIDE SEQUENCE [LARGE SCALE GENOMIC DNA]</scope>
    <source>
        <strain evidence="11">SpSt-609</strain>
    </source>
</reference>
<evidence type="ECO:0000256" key="2">
    <source>
        <dbReference type="ARBA" id="ARBA00007970"/>
    </source>
</evidence>
<dbReference type="CDD" id="cd00609">
    <property type="entry name" value="AAT_like"/>
    <property type="match status" value="1"/>
</dbReference>
<evidence type="ECO:0000313" key="11">
    <source>
        <dbReference type="EMBL" id="HGU40288.1"/>
    </source>
</evidence>
<keyword evidence="4 11" id="KW-0032">Aminotransferase</keyword>
<dbReference type="InterPro" id="IPR015421">
    <property type="entry name" value="PyrdxlP-dep_Trfase_major"/>
</dbReference>
<feature type="domain" description="Aminotransferase class I/classII large" evidence="10">
    <location>
        <begin position="42"/>
        <end position="323"/>
    </location>
</feature>
<dbReference type="Gene3D" id="3.40.640.10">
    <property type="entry name" value="Type I PLP-dependent aspartate aminotransferase-like (Major domain)"/>
    <property type="match status" value="1"/>
</dbReference>
<comment type="pathway">
    <text evidence="1">Amino-acid biosynthesis; L-histidine biosynthesis; L-histidine from 5-phospho-alpha-D-ribose 1-diphosphate: step 7/9.</text>
</comment>
<dbReference type="AlphaFoldDB" id="A0A7C4W1D6"/>
<proteinExistence type="inferred from homology"/>
<dbReference type="GO" id="GO:0000105">
    <property type="term" value="P:L-histidine biosynthetic process"/>
    <property type="evidence" value="ECO:0007669"/>
    <property type="project" value="UniProtKB-KW"/>
</dbReference>
<dbReference type="InterPro" id="IPR050106">
    <property type="entry name" value="HistidinolP_aminotransfase"/>
</dbReference>
<keyword evidence="8" id="KW-0368">Histidine biosynthesis</keyword>
<keyword evidence="7" id="KW-0663">Pyridoxal phosphate</keyword>
<dbReference type="EC" id="2.6.1.9" evidence="3"/>
<evidence type="ECO:0000256" key="7">
    <source>
        <dbReference type="ARBA" id="ARBA00022898"/>
    </source>
</evidence>
<dbReference type="InterPro" id="IPR004839">
    <property type="entry name" value="Aminotransferase_I/II_large"/>
</dbReference>
<dbReference type="PANTHER" id="PTHR43643:SF6">
    <property type="entry name" value="HISTIDINOL-PHOSPHATE AMINOTRANSFERASE"/>
    <property type="match status" value="1"/>
</dbReference>
<comment type="caution">
    <text evidence="11">The sequence shown here is derived from an EMBL/GenBank/DDBJ whole genome shotgun (WGS) entry which is preliminary data.</text>
</comment>
<evidence type="ECO:0000256" key="6">
    <source>
        <dbReference type="ARBA" id="ARBA00022679"/>
    </source>
</evidence>
<evidence type="ECO:0000256" key="5">
    <source>
        <dbReference type="ARBA" id="ARBA00022605"/>
    </source>
</evidence>
<evidence type="ECO:0000259" key="10">
    <source>
        <dbReference type="Pfam" id="PF00155"/>
    </source>
</evidence>
<protein>
    <recommendedName>
        <fullName evidence="3">histidinol-phosphate transaminase</fullName>
        <ecNumber evidence="3">2.6.1.9</ecNumber>
    </recommendedName>
</protein>
<name>A0A7C4W1D6_9BACT</name>
<dbReference type="InterPro" id="IPR015422">
    <property type="entry name" value="PyrdxlP-dep_Trfase_small"/>
</dbReference>
<evidence type="ECO:0000256" key="8">
    <source>
        <dbReference type="ARBA" id="ARBA00023102"/>
    </source>
</evidence>
<sequence length="336" mass="38945">MGALHGGIRDETLIDFSISVNPMVPDFLKELDKKVRRYVRRYNYAEWLEQDFRKFFGDDAVIVAGATEALHILGWSVFKNATTIIPQPAYSEYERVAKFASSRVLTPWIIENGWINLDTLRATIYKEALHGEKIFVLLGNPNNPTGLYNPISRFVQHISEEFDNQVEFIIDEAFIDFVPQAEREELSKFDIPNLTLIRTFTKILGLPGIRVGYVTGKFSQLVERYRMPWAIGADGFALVEQIMENYEQFKTFLEESALFFEMQRKLFSGFARFNSKTNYFLLFVGDVCKFLTLAQTKGMYFRRTDDFGFPGCVRVGLKDEATNLKLKEFLEWYFSS</sequence>
<gene>
    <name evidence="11" type="ORF">ENT77_03715</name>
</gene>
<accession>A0A7C4W1D6</accession>
<dbReference type="InterPro" id="IPR015424">
    <property type="entry name" value="PyrdxlP-dep_Trfase"/>
</dbReference>
<dbReference type="SUPFAM" id="SSF53383">
    <property type="entry name" value="PLP-dependent transferases"/>
    <property type="match status" value="1"/>
</dbReference>
<dbReference type="Gene3D" id="3.90.1150.10">
    <property type="entry name" value="Aspartate Aminotransferase, domain 1"/>
    <property type="match status" value="1"/>
</dbReference>
<dbReference type="Pfam" id="PF00155">
    <property type="entry name" value="Aminotran_1_2"/>
    <property type="match status" value="1"/>
</dbReference>
<dbReference type="NCBIfam" id="NF006225">
    <property type="entry name" value="PRK08354.1"/>
    <property type="match status" value="1"/>
</dbReference>
<comment type="similarity">
    <text evidence="2">Belongs to the class-II pyridoxal-phosphate-dependent aminotransferase family. Histidinol-phosphate aminotransferase subfamily.</text>
</comment>
<dbReference type="GO" id="GO:0004400">
    <property type="term" value="F:histidinol-phosphate transaminase activity"/>
    <property type="evidence" value="ECO:0007669"/>
    <property type="project" value="UniProtKB-EC"/>
</dbReference>
<organism evidence="11">
    <name type="scientific">Fervidobacterium thailandense</name>
    <dbReference type="NCBI Taxonomy" id="1008305"/>
    <lineage>
        <taxon>Bacteria</taxon>
        <taxon>Thermotogati</taxon>
        <taxon>Thermotogota</taxon>
        <taxon>Thermotogae</taxon>
        <taxon>Thermotogales</taxon>
        <taxon>Fervidobacteriaceae</taxon>
        <taxon>Fervidobacterium</taxon>
    </lineage>
</organism>
<evidence type="ECO:0000256" key="9">
    <source>
        <dbReference type="ARBA" id="ARBA00047481"/>
    </source>
</evidence>
<keyword evidence="5" id="KW-0028">Amino-acid biosynthesis</keyword>
<evidence type="ECO:0000256" key="1">
    <source>
        <dbReference type="ARBA" id="ARBA00005011"/>
    </source>
</evidence>
<evidence type="ECO:0000256" key="3">
    <source>
        <dbReference type="ARBA" id="ARBA00012748"/>
    </source>
</evidence>
<dbReference type="EMBL" id="DSZY01000014">
    <property type="protein sequence ID" value="HGU40288.1"/>
    <property type="molecule type" value="Genomic_DNA"/>
</dbReference>
<keyword evidence="6 11" id="KW-0808">Transferase</keyword>
<comment type="catalytic activity">
    <reaction evidence="9">
        <text>L-histidinol phosphate + 2-oxoglutarate = 3-(imidazol-4-yl)-2-oxopropyl phosphate + L-glutamate</text>
        <dbReference type="Rhea" id="RHEA:23744"/>
        <dbReference type="ChEBI" id="CHEBI:16810"/>
        <dbReference type="ChEBI" id="CHEBI:29985"/>
        <dbReference type="ChEBI" id="CHEBI:57766"/>
        <dbReference type="ChEBI" id="CHEBI:57980"/>
        <dbReference type="EC" id="2.6.1.9"/>
    </reaction>
</comment>
<dbReference type="GO" id="GO:0030170">
    <property type="term" value="F:pyridoxal phosphate binding"/>
    <property type="evidence" value="ECO:0007669"/>
    <property type="project" value="InterPro"/>
</dbReference>